<dbReference type="OrthoDB" id="10250282at2759"/>
<gene>
    <name evidence="6" type="ORF">BDV29DRAFT_196961</name>
</gene>
<evidence type="ECO:0000256" key="2">
    <source>
        <dbReference type="ARBA" id="ARBA00022801"/>
    </source>
</evidence>
<organism evidence="6 7">
    <name type="scientific">Aspergillus leporis</name>
    <dbReference type="NCBI Taxonomy" id="41062"/>
    <lineage>
        <taxon>Eukaryota</taxon>
        <taxon>Fungi</taxon>
        <taxon>Dikarya</taxon>
        <taxon>Ascomycota</taxon>
        <taxon>Pezizomycotina</taxon>
        <taxon>Eurotiomycetes</taxon>
        <taxon>Eurotiomycetidae</taxon>
        <taxon>Eurotiales</taxon>
        <taxon>Aspergillaceae</taxon>
        <taxon>Aspergillus</taxon>
        <taxon>Aspergillus subgen. Circumdati</taxon>
    </lineage>
</organism>
<evidence type="ECO:0000313" key="7">
    <source>
        <dbReference type="Proteomes" id="UP000326565"/>
    </source>
</evidence>
<keyword evidence="7" id="KW-1185">Reference proteome</keyword>
<evidence type="ECO:0000256" key="3">
    <source>
        <dbReference type="ARBA" id="ARBA00036406"/>
    </source>
</evidence>
<dbReference type="InterPro" id="IPR003010">
    <property type="entry name" value="C-N_Hydrolase"/>
</dbReference>
<proteinExistence type="inferred from homology"/>
<keyword evidence="2" id="KW-0378">Hydrolase</keyword>
<dbReference type="PANTHER" id="PTHR46044:SF14">
    <property type="entry name" value="ARYLACETONITRILASE"/>
    <property type="match status" value="1"/>
</dbReference>
<sequence>MKGPRIIIIRQLLVRAPPEKWLLTLMDKTWTGVDFDLNKTVTKATSLPENAAKAGANLVVSPEYWFLGYPKGFTDNVSIANHVVNYIENSLTLGRPRRKPSLYMAQALNSPDGELLILRHTMRPSGVECEIWSDGTIEKLKVIAPSYGRWGLLECWEYFHPAMTFNVQSPVETLHIASWPCYLPASESLDITVVNASVFFDDDLSETALYNADAEQSWGMVEPIRSGFPSYIPKVLGQLLPRKSVPISALRALAN</sequence>
<dbReference type="PANTHER" id="PTHR46044">
    <property type="entry name" value="NITRILASE"/>
    <property type="match status" value="1"/>
</dbReference>
<dbReference type="GO" id="GO:0000257">
    <property type="term" value="F:nitrilase activity"/>
    <property type="evidence" value="ECO:0007669"/>
    <property type="project" value="UniProtKB-EC"/>
</dbReference>
<evidence type="ECO:0000313" key="6">
    <source>
        <dbReference type="EMBL" id="KAB8072275.1"/>
    </source>
</evidence>
<protein>
    <recommendedName>
        <fullName evidence="4">nitrilase</fullName>
        <ecNumber evidence="4">3.5.5.1</ecNumber>
    </recommendedName>
</protein>
<evidence type="ECO:0000256" key="1">
    <source>
        <dbReference type="ARBA" id="ARBA00008129"/>
    </source>
</evidence>
<dbReference type="Pfam" id="PF00795">
    <property type="entry name" value="CN_hydrolase"/>
    <property type="match status" value="1"/>
</dbReference>
<feature type="domain" description="CN hydrolase" evidence="5">
    <location>
        <begin position="19"/>
        <end position="255"/>
    </location>
</feature>
<name>A0A5N5WX32_9EURO</name>
<dbReference type="EMBL" id="ML732251">
    <property type="protein sequence ID" value="KAB8072275.1"/>
    <property type="molecule type" value="Genomic_DNA"/>
</dbReference>
<accession>A0A5N5WX32</accession>
<comment type="similarity">
    <text evidence="1">Belongs to the carbon-nitrogen hydrolase superfamily. Nitrilase family.</text>
</comment>
<evidence type="ECO:0000256" key="4">
    <source>
        <dbReference type="ARBA" id="ARBA00039045"/>
    </source>
</evidence>
<comment type="catalytic activity">
    <reaction evidence="3">
        <text>a nitrile + 2 H2O = a carboxylate + NH4(+)</text>
        <dbReference type="Rhea" id="RHEA:21724"/>
        <dbReference type="ChEBI" id="CHEBI:15377"/>
        <dbReference type="ChEBI" id="CHEBI:18379"/>
        <dbReference type="ChEBI" id="CHEBI:28938"/>
        <dbReference type="ChEBI" id="CHEBI:29067"/>
        <dbReference type="EC" id="3.5.5.1"/>
    </reaction>
</comment>
<dbReference type="PROSITE" id="PS50263">
    <property type="entry name" value="CN_HYDROLASE"/>
    <property type="match status" value="1"/>
</dbReference>
<dbReference type="Gene3D" id="3.60.110.10">
    <property type="entry name" value="Carbon-nitrogen hydrolase"/>
    <property type="match status" value="1"/>
</dbReference>
<reference evidence="6 7" key="1">
    <citation type="submission" date="2019-04" db="EMBL/GenBank/DDBJ databases">
        <title>Friends and foes A comparative genomics study of 23 Aspergillus species from section Flavi.</title>
        <authorList>
            <consortium name="DOE Joint Genome Institute"/>
            <person name="Kjaerbolling I."/>
            <person name="Vesth T."/>
            <person name="Frisvad J.C."/>
            <person name="Nybo J.L."/>
            <person name="Theobald S."/>
            <person name="Kildgaard S."/>
            <person name="Isbrandt T."/>
            <person name="Kuo A."/>
            <person name="Sato A."/>
            <person name="Lyhne E.K."/>
            <person name="Kogle M.E."/>
            <person name="Wiebenga A."/>
            <person name="Kun R.S."/>
            <person name="Lubbers R.J."/>
            <person name="Makela M.R."/>
            <person name="Barry K."/>
            <person name="Chovatia M."/>
            <person name="Clum A."/>
            <person name="Daum C."/>
            <person name="Haridas S."/>
            <person name="He G."/>
            <person name="LaButti K."/>
            <person name="Lipzen A."/>
            <person name="Mondo S."/>
            <person name="Riley R."/>
            <person name="Salamov A."/>
            <person name="Simmons B.A."/>
            <person name="Magnuson J.K."/>
            <person name="Henrissat B."/>
            <person name="Mortensen U.H."/>
            <person name="Larsen T.O."/>
            <person name="Devries R.P."/>
            <person name="Grigoriev I.V."/>
            <person name="Machida M."/>
            <person name="Baker S.E."/>
            <person name="Andersen M.R."/>
        </authorList>
    </citation>
    <scope>NUCLEOTIDE SEQUENCE [LARGE SCALE GENOMIC DNA]</scope>
    <source>
        <strain evidence="6 7">CBS 151.66</strain>
    </source>
</reference>
<evidence type="ECO:0000259" key="5">
    <source>
        <dbReference type="PROSITE" id="PS50263"/>
    </source>
</evidence>
<dbReference type="SUPFAM" id="SSF56317">
    <property type="entry name" value="Carbon-nitrogen hydrolase"/>
    <property type="match status" value="1"/>
</dbReference>
<dbReference type="InterPro" id="IPR044149">
    <property type="entry name" value="Nitrilases_CHs"/>
</dbReference>
<dbReference type="InterPro" id="IPR036526">
    <property type="entry name" value="C-N_Hydrolase_sf"/>
</dbReference>
<dbReference type="AlphaFoldDB" id="A0A5N5WX32"/>
<dbReference type="Proteomes" id="UP000326565">
    <property type="component" value="Unassembled WGS sequence"/>
</dbReference>
<dbReference type="EC" id="3.5.5.1" evidence="4"/>